<feature type="compositionally biased region" description="Acidic residues" evidence="1">
    <location>
        <begin position="21"/>
        <end position="35"/>
    </location>
</feature>
<gene>
    <name evidence="2" type="ORF">F6S87_05635</name>
</gene>
<accession>A0A6I5N0H8</accession>
<comment type="caution">
    <text evidence="2">The sequence shown here is derived from an EMBL/GenBank/DDBJ whole genome shotgun (WGS) entry which is preliminary data.</text>
</comment>
<reference evidence="2 3" key="1">
    <citation type="submission" date="2019-09" db="EMBL/GenBank/DDBJ databases">
        <title>Phylogenetic characterization of a novel taxon of the genus Bifidobacterium: Bifidobacterium choloepi sp. nov.</title>
        <authorList>
            <person name="Modesto M."/>
            <person name="Satti M."/>
        </authorList>
    </citation>
    <scope>NUCLEOTIDE SEQUENCE [LARGE SCALE GENOMIC DNA]</scope>
    <source>
        <strain evidence="2 3">BRDM6</strain>
    </source>
</reference>
<dbReference type="EMBL" id="VYSG01000002">
    <property type="protein sequence ID" value="NEG70077.1"/>
    <property type="molecule type" value="Genomic_DNA"/>
</dbReference>
<sequence>MTGDESMMNAVPFADGAAGTDELDDQPYYGDDEPEGSTVVAGDRFDPCCCCDETERLVIAAMRAYLRPLAAPTSLYDRLQAALDRCVEEQAAVARAAGQPGLPVTQVTATGATSVTTVTSSTTVTDDGVVRTTIVHRQY</sequence>
<evidence type="ECO:0000256" key="1">
    <source>
        <dbReference type="SAM" id="MobiDB-lite"/>
    </source>
</evidence>
<name>A0A6I5N0H8_9BIFI</name>
<dbReference type="AlphaFoldDB" id="A0A6I5N0H8"/>
<dbReference type="Proteomes" id="UP000469292">
    <property type="component" value="Unassembled WGS sequence"/>
</dbReference>
<keyword evidence="3" id="KW-1185">Reference proteome</keyword>
<dbReference type="RefSeq" id="WP_163227618.1">
    <property type="nucleotide sequence ID" value="NZ_VYSG01000002.1"/>
</dbReference>
<evidence type="ECO:0000313" key="3">
    <source>
        <dbReference type="Proteomes" id="UP000469292"/>
    </source>
</evidence>
<organism evidence="2 3">
    <name type="scientific">Bifidobacterium choloepi</name>
    <dbReference type="NCBI Taxonomy" id="2614131"/>
    <lineage>
        <taxon>Bacteria</taxon>
        <taxon>Bacillati</taxon>
        <taxon>Actinomycetota</taxon>
        <taxon>Actinomycetes</taxon>
        <taxon>Bifidobacteriales</taxon>
        <taxon>Bifidobacteriaceae</taxon>
        <taxon>Bifidobacterium</taxon>
    </lineage>
</organism>
<proteinExistence type="predicted"/>
<protein>
    <submittedName>
        <fullName evidence="2">Uncharacterized protein</fullName>
    </submittedName>
</protein>
<evidence type="ECO:0000313" key="2">
    <source>
        <dbReference type="EMBL" id="NEG70077.1"/>
    </source>
</evidence>
<feature type="region of interest" description="Disordered" evidence="1">
    <location>
        <begin position="15"/>
        <end position="37"/>
    </location>
</feature>